<name>A0A7Z7LE88_9BACT</name>
<dbReference type="SUPFAM" id="SSF110296">
    <property type="entry name" value="Oligoxyloglucan reducing end-specific cellobiohydrolase"/>
    <property type="match status" value="1"/>
</dbReference>
<keyword evidence="2" id="KW-0604">Photosystem II</keyword>
<dbReference type="GO" id="GO:0009523">
    <property type="term" value="C:photosystem II"/>
    <property type="evidence" value="ECO:0007669"/>
    <property type="project" value="UniProtKB-KW"/>
</dbReference>
<evidence type="ECO:0000313" key="4">
    <source>
        <dbReference type="EMBL" id="SSC12072.1"/>
    </source>
</evidence>
<dbReference type="PANTHER" id="PTHR47199">
    <property type="entry name" value="PHOTOSYSTEM II STABILITY/ASSEMBLY FACTOR HCF136, CHLOROPLASTIC"/>
    <property type="match status" value="1"/>
</dbReference>
<dbReference type="EMBL" id="LS974202">
    <property type="protein sequence ID" value="SSC12072.1"/>
    <property type="molecule type" value="Genomic_DNA"/>
</dbReference>
<dbReference type="Gene3D" id="2.130.10.10">
    <property type="entry name" value="YVTN repeat-like/Quinoprotein amine dehydrogenase"/>
    <property type="match status" value="2"/>
</dbReference>
<reference evidence="4 5" key="1">
    <citation type="submission" date="2017-01" db="EMBL/GenBank/DDBJ databases">
        <authorList>
            <person name="Erauso G."/>
        </authorList>
    </citation>
    <scope>NUCLEOTIDE SEQUENCE [LARGE SCALE GENOMIC DNA]</scope>
    <source>
        <strain evidence="4">MESINF1</strain>
    </source>
</reference>
<dbReference type="InterPro" id="IPR036278">
    <property type="entry name" value="Sialidase_sf"/>
</dbReference>
<protein>
    <submittedName>
        <fullName evidence="4">Photosystem II stability/assembly factor-like protein</fullName>
    </submittedName>
</protein>
<evidence type="ECO:0000259" key="3">
    <source>
        <dbReference type="Pfam" id="PF14870"/>
    </source>
</evidence>
<evidence type="ECO:0000256" key="1">
    <source>
        <dbReference type="ARBA" id="ARBA00022531"/>
    </source>
</evidence>
<dbReference type="SUPFAM" id="SSF50939">
    <property type="entry name" value="Sialidases"/>
    <property type="match status" value="1"/>
</dbReference>
<dbReference type="AlphaFoldDB" id="A0A7Z7LE88"/>
<feature type="domain" description="Photosynthesis system II assembly factor Ycf48/Hcf136-like" evidence="3">
    <location>
        <begin position="106"/>
        <end position="240"/>
    </location>
</feature>
<gene>
    <name evidence="4" type="ORF">MESINF_0623</name>
</gene>
<evidence type="ECO:0000256" key="2">
    <source>
        <dbReference type="ARBA" id="ARBA00023276"/>
    </source>
</evidence>
<proteinExistence type="predicted"/>
<organism evidence="4 5">
    <name type="scientific">Mesotoga infera</name>
    <dbReference type="NCBI Taxonomy" id="1236046"/>
    <lineage>
        <taxon>Bacteria</taxon>
        <taxon>Thermotogati</taxon>
        <taxon>Thermotogota</taxon>
        <taxon>Thermotogae</taxon>
        <taxon>Kosmotogales</taxon>
        <taxon>Kosmotogaceae</taxon>
        <taxon>Mesotoga</taxon>
    </lineage>
</organism>
<dbReference type="RefSeq" id="WP_169698474.1">
    <property type="nucleotide sequence ID" value="NZ_LS974202.1"/>
</dbReference>
<keyword evidence="1" id="KW-0602">Photosynthesis</keyword>
<dbReference type="InterPro" id="IPR028203">
    <property type="entry name" value="PSII_CF48-like_dom"/>
</dbReference>
<accession>A0A7Z7LE88</accession>
<keyword evidence="5" id="KW-1185">Reference proteome</keyword>
<dbReference type="Pfam" id="PF14870">
    <property type="entry name" value="PSII_BNR"/>
    <property type="match status" value="1"/>
</dbReference>
<dbReference type="InterPro" id="IPR015943">
    <property type="entry name" value="WD40/YVTN_repeat-like_dom_sf"/>
</dbReference>
<dbReference type="Proteomes" id="UP000250796">
    <property type="component" value="Chromosome MESINF"/>
</dbReference>
<dbReference type="GO" id="GO:0015979">
    <property type="term" value="P:photosynthesis"/>
    <property type="evidence" value="ECO:0007669"/>
    <property type="project" value="UniProtKB-KW"/>
</dbReference>
<dbReference type="KEGG" id="minf:MESINF_0623"/>
<evidence type="ECO:0000313" key="5">
    <source>
        <dbReference type="Proteomes" id="UP000250796"/>
    </source>
</evidence>
<sequence>MKKLCVIGVVFALVIALLNSGCIPLEKLYGYSAWVVGDAAKDGKAMILYSDDSGGSWSRQGTDVLPEGDYLSDVYAVSMYEVWAVGSGGLLIKTTNGGKNWKVVDLPDELKAVDFAHISIFDSDIWLSGDKGLVVFSKDGGKGWTVADLPEGSQEYLLQGIHAINHNLVYAVGNKSAGAENGIVLRTEDSGLTWDRIVLPNDYNENGWIGVKATDENHVIIFGGKGHYAVTANGGKQWVAGGPLFWKDLNSLVMLDERTYWAACDFDTIIFTRDSGISWEEQPPAGMSNSFLLGIAALDRNHALIAGGSAGYPQFGKILRTVNGGQSWEVVLDGDECDVPLWHVAIAKHNYMAPLP</sequence>
<dbReference type="PANTHER" id="PTHR47199:SF2">
    <property type="entry name" value="PHOTOSYSTEM II STABILITY_ASSEMBLY FACTOR HCF136, CHLOROPLASTIC"/>
    <property type="match status" value="1"/>
</dbReference>